<dbReference type="InterPro" id="IPR043519">
    <property type="entry name" value="NT_sf"/>
</dbReference>
<evidence type="ECO:0000313" key="4">
    <source>
        <dbReference type="Proteomes" id="UP000318582"/>
    </source>
</evidence>
<dbReference type="PANTHER" id="PTHR21043:SF0">
    <property type="entry name" value="MITOCHONDRIAL ASSEMBLY OF RIBOSOMAL LARGE SUBUNIT PROTEIN 1"/>
    <property type="match status" value="1"/>
</dbReference>
<dbReference type="Gene3D" id="3.30.460.10">
    <property type="entry name" value="Beta Polymerase, domain 2"/>
    <property type="match status" value="1"/>
</dbReference>
<accession>A0A507E0V9</accession>
<dbReference type="GO" id="GO:0090071">
    <property type="term" value="P:negative regulation of ribosome biogenesis"/>
    <property type="evidence" value="ECO:0007669"/>
    <property type="project" value="TreeGrafter"/>
</dbReference>
<gene>
    <name evidence="3" type="ORF">PhCBS80983_g03633</name>
</gene>
<dbReference type="NCBIfam" id="TIGR00090">
    <property type="entry name" value="rsfS_iojap_ybeB"/>
    <property type="match status" value="1"/>
</dbReference>
<feature type="region of interest" description="Disordered" evidence="2">
    <location>
        <begin position="35"/>
        <end position="73"/>
    </location>
</feature>
<dbReference type="SUPFAM" id="SSF81301">
    <property type="entry name" value="Nucleotidyltransferase"/>
    <property type="match status" value="1"/>
</dbReference>
<organism evidence="3 4">
    <name type="scientific">Powellomyces hirtus</name>
    <dbReference type="NCBI Taxonomy" id="109895"/>
    <lineage>
        <taxon>Eukaryota</taxon>
        <taxon>Fungi</taxon>
        <taxon>Fungi incertae sedis</taxon>
        <taxon>Chytridiomycota</taxon>
        <taxon>Chytridiomycota incertae sedis</taxon>
        <taxon>Chytridiomycetes</taxon>
        <taxon>Spizellomycetales</taxon>
        <taxon>Powellomycetaceae</taxon>
        <taxon>Powellomyces</taxon>
    </lineage>
</organism>
<proteinExistence type="inferred from homology"/>
<keyword evidence="4" id="KW-1185">Reference proteome</keyword>
<dbReference type="PANTHER" id="PTHR21043">
    <property type="entry name" value="IOJAP SUPERFAMILY ORTHOLOG"/>
    <property type="match status" value="1"/>
</dbReference>
<name>A0A507E0V9_9FUNG</name>
<reference evidence="3 4" key="1">
    <citation type="journal article" date="2019" name="Sci. Rep.">
        <title>Comparative genomics of chytrid fungi reveal insights into the obligate biotrophic and pathogenic lifestyle of Synchytrium endobioticum.</title>
        <authorList>
            <person name="van de Vossenberg B.T.L.H."/>
            <person name="Warris S."/>
            <person name="Nguyen H.D.T."/>
            <person name="van Gent-Pelzer M.P.E."/>
            <person name="Joly D.L."/>
            <person name="van de Geest H.C."/>
            <person name="Bonants P.J.M."/>
            <person name="Smith D.S."/>
            <person name="Levesque C.A."/>
            <person name="van der Lee T.A.J."/>
        </authorList>
    </citation>
    <scope>NUCLEOTIDE SEQUENCE [LARGE SCALE GENOMIC DNA]</scope>
    <source>
        <strain evidence="3 4">CBS 809.83</strain>
    </source>
</reference>
<dbReference type="AlphaFoldDB" id="A0A507E0V9"/>
<dbReference type="GO" id="GO:0005739">
    <property type="term" value="C:mitochondrion"/>
    <property type="evidence" value="ECO:0007669"/>
    <property type="project" value="TreeGrafter"/>
</dbReference>
<sequence length="416" mass="47125">MSTRFLYETAQRTAVRYLKPCHFCRINNLRAPLHAPSANFSTSAPTYARKSRLAKPAQEVDGDQTQTPLTGKSDRLADDLADQILDDFFGSGDSRKARKPADRKRVVEEDGGLENDDIRIIDTKATLDPFAESSIPKGEVPMPKIDAQWGSNALPQNEYSRYGIESAEAREKRRIASRTYNQAETTTEEDSVADDWYVEEASIVSEERLSPDDFVPRWMKGIAVAKQRSQGIVLEEDATDAAGPIRLKEIVNVLKEENGKNLAVISMRDKCDYTDFMVIVEGRSKKQIYALADAVRRRAKHRTLQDVSLPNTLTIEGADSEDWMVLDLGRFIVHCFTPEARARYNLEGLWTAIKDPLLALAREPDVDVGETTSERQLTEAERGWDTRPKEDFRLKQIERKHVMAEEEVLEKFNSAR</sequence>
<evidence type="ECO:0000256" key="2">
    <source>
        <dbReference type="SAM" id="MobiDB-lite"/>
    </source>
</evidence>
<dbReference type="Pfam" id="PF02410">
    <property type="entry name" value="RsfS"/>
    <property type="match status" value="1"/>
</dbReference>
<dbReference type="Proteomes" id="UP000318582">
    <property type="component" value="Unassembled WGS sequence"/>
</dbReference>
<evidence type="ECO:0000313" key="3">
    <source>
        <dbReference type="EMBL" id="TPX57703.1"/>
    </source>
</evidence>
<protein>
    <recommendedName>
        <fullName evidence="5">Ribosomal silencing factor RsfS</fullName>
    </recommendedName>
</protein>
<dbReference type="GO" id="GO:0017148">
    <property type="term" value="P:negative regulation of translation"/>
    <property type="evidence" value="ECO:0007669"/>
    <property type="project" value="TreeGrafter"/>
</dbReference>
<dbReference type="HAMAP" id="MF_01477">
    <property type="entry name" value="Iojap_RsfS"/>
    <property type="match status" value="1"/>
</dbReference>
<evidence type="ECO:0000256" key="1">
    <source>
        <dbReference type="ARBA" id="ARBA00010574"/>
    </source>
</evidence>
<evidence type="ECO:0008006" key="5">
    <source>
        <dbReference type="Google" id="ProtNLM"/>
    </source>
</evidence>
<comment type="similarity">
    <text evidence="1">Belongs to the Iojap/RsfS family.</text>
</comment>
<dbReference type="GO" id="GO:0043023">
    <property type="term" value="F:ribosomal large subunit binding"/>
    <property type="evidence" value="ECO:0007669"/>
    <property type="project" value="TreeGrafter"/>
</dbReference>
<dbReference type="InterPro" id="IPR004394">
    <property type="entry name" value="Iojap/RsfS/C7orf30"/>
</dbReference>
<comment type="caution">
    <text evidence="3">The sequence shown here is derived from an EMBL/GenBank/DDBJ whole genome shotgun (WGS) entry which is preliminary data.</text>
</comment>
<dbReference type="STRING" id="109895.A0A507E0V9"/>
<dbReference type="EMBL" id="QEAQ01000048">
    <property type="protein sequence ID" value="TPX57703.1"/>
    <property type="molecule type" value="Genomic_DNA"/>
</dbReference>